<dbReference type="InterPro" id="IPR009071">
    <property type="entry name" value="HMG_box_dom"/>
</dbReference>
<name>A0A9N8VNV1_9GLOM</name>
<dbReference type="Gene3D" id="1.10.30.10">
    <property type="entry name" value="High mobility group box domain"/>
    <property type="match status" value="1"/>
</dbReference>
<dbReference type="GO" id="GO:0005634">
    <property type="term" value="C:nucleus"/>
    <property type="evidence" value="ECO:0007669"/>
    <property type="project" value="UniProtKB-UniRule"/>
</dbReference>
<organism evidence="4 5">
    <name type="scientific">Ambispora gerdemannii</name>
    <dbReference type="NCBI Taxonomy" id="144530"/>
    <lineage>
        <taxon>Eukaryota</taxon>
        <taxon>Fungi</taxon>
        <taxon>Fungi incertae sedis</taxon>
        <taxon>Mucoromycota</taxon>
        <taxon>Glomeromycotina</taxon>
        <taxon>Glomeromycetes</taxon>
        <taxon>Archaeosporales</taxon>
        <taxon>Ambisporaceae</taxon>
        <taxon>Ambispora</taxon>
    </lineage>
</organism>
<comment type="caution">
    <text evidence="4">The sequence shown here is derived from an EMBL/GenBank/DDBJ whole genome shotgun (WGS) entry which is preliminary data.</text>
</comment>
<dbReference type="AlphaFoldDB" id="A0A9N8VNV1"/>
<sequence length="205" mass="23723">MIENNLFEFEVETPSGDLLDKLITEYVSKKECRTPPNSFFIYRQLLVKKLHSSGLNLQAVEISRLASKNWKTKSPNAKVVFQDAAQTIAKSMTRKETRPAKKRRILWPAVMTSETMRNKVIRKKTKARKSEYLNSKNKDFASHEWLNKDDDIKQNSISELKYSIDEIASDPEENLYFNDPMNDDNLDGGPPSPSDRFLIRPKHSE</sequence>
<dbReference type="Pfam" id="PF00505">
    <property type="entry name" value="HMG_box"/>
    <property type="match status" value="1"/>
</dbReference>
<feature type="domain" description="HMG box" evidence="3">
    <location>
        <begin position="32"/>
        <end position="101"/>
    </location>
</feature>
<keyword evidence="1" id="KW-0238">DNA-binding</keyword>
<dbReference type="GO" id="GO:0003677">
    <property type="term" value="F:DNA binding"/>
    <property type="evidence" value="ECO:0007669"/>
    <property type="project" value="UniProtKB-UniRule"/>
</dbReference>
<feature type="region of interest" description="Disordered" evidence="2">
    <location>
        <begin position="173"/>
        <end position="205"/>
    </location>
</feature>
<dbReference type="InterPro" id="IPR036910">
    <property type="entry name" value="HMG_box_dom_sf"/>
</dbReference>
<evidence type="ECO:0000313" key="5">
    <source>
        <dbReference type="Proteomes" id="UP000789831"/>
    </source>
</evidence>
<accession>A0A9N8VNV1</accession>
<reference evidence="4" key="1">
    <citation type="submission" date="2021-06" db="EMBL/GenBank/DDBJ databases">
        <authorList>
            <person name="Kallberg Y."/>
            <person name="Tangrot J."/>
            <person name="Rosling A."/>
        </authorList>
    </citation>
    <scope>NUCLEOTIDE SEQUENCE</scope>
    <source>
        <strain evidence="4">MT106</strain>
    </source>
</reference>
<evidence type="ECO:0000259" key="3">
    <source>
        <dbReference type="PROSITE" id="PS50118"/>
    </source>
</evidence>
<evidence type="ECO:0000313" key="4">
    <source>
        <dbReference type="EMBL" id="CAG8461684.1"/>
    </source>
</evidence>
<dbReference type="PROSITE" id="PS50118">
    <property type="entry name" value="HMG_BOX_2"/>
    <property type="match status" value="1"/>
</dbReference>
<dbReference type="EMBL" id="CAJVPL010000185">
    <property type="protein sequence ID" value="CAG8461684.1"/>
    <property type="molecule type" value="Genomic_DNA"/>
</dbReference>
<dbReference type="OrthoDB" id="10330839at2759"/>
<evidence type="ECO:0000256" key="1">
    <source>
        <dbReference type="PROSITE-ProRule" id="PRU00267"/>
    </source>
</evidence>
<dbReference type="Proteomes" id="UP000789831">
    <property type="component" value="Unassembled WGS sequence"/>
</dbReference>
<keyword evidence="1" id="KW-0539">Nucleus</keyword>
<feature type="DNA-binding region" description="HMG box" evidence="1">
    <location>
        <begin position="32"/>
        <end position="101"/>
    </location>
</feature>
<keyword evidence="5" id="KW-1185">Reference proteome</keyword>
<dbReference type="SUPFAM" id="SSF47095">
    <property type="entry name" value="HMG-box"/>
    <property type="match status" value="1"/>
</dbReference>
<evidence type="ECO:0000256" key="2">
    <source>
        <dbReference type="SAM" id="MobiDB-lite"/>
    </source>
</evidence>
<protein>
    <submittedName>
        <fullName evidence="4">9417_t:CDS:1</fullName>
    </submittedName>
</protein>
<proteinExistence type="predicted"/>
<gene>
    <name evidence="4" type="ORF">AGERDE_LOCUS2286</name>
</gene>